<feature type="compositionally biased region" description="Polar residues" evidence="1">
    <location>
        <begin position="33"/>
        <end position="46"/>
    </location>
</feature>
<reference evidence="3" key="1">
    <citation type="submission" date="2011-02" db="EMBL/GenBank/DDBJ databases">
        <authorList>
            <person name="Aslett M."/>
        </authorList>
    </citation>
    <scope>NUCLEOTIDE SEQUENCE</scope>
    <source>
        <strain evidence="3">Liverpool</strain>
    </source>
</reference>
<dbReference type="EMBL" id="FR823386">
    <property type="protein sequence ID" value="CBZ51581.1"/>
    <property type="molecule type" value="Genomic_DNA"/>
</dbReference>
<feature type="region of interest" description="Disordered" evidence="1">
    <location>
        <begin position="33"/>
        <end position="58"/>
    </location>
</feature>
<protein>
    <submittedName>
        <fullName evidence="3">Uncharacterized protein</fullName>
    </submittedName>
</protein>
<dbReference type="InParanoid" id="F0VD66"/>
<accession>F0VD66</accession>
<reference evidence="4" key="4">
    <citation type="journal article" date="2015" name="PLoS ONE">
        <title>Comprehensive Evaluation of Toxoplasma gondii VEG and Neospora caninum LIV Genomes with Tachyzoite Stage Transcriptome and Proteome Defines Novel Transcript Features.</title>
        <authorList>
            <person name="Ramaprasad A."/>
            <person name="Mourier T."/>
            <person name="Naeem R."/>
            <person name="Malas T.B."/>
            <person name="Moussa E."/>
            <person name="Panigrahi A."/>
            <person name="Vermont S.J."/>
            <person name="Otto T.D."/>
            <person name="Wastling J."/>
            <person name="Pain A."/>
        </authorList>
    </citation>
    <scope>NUCLEOTIDE SEQUENCE</scope>
    <source>
        <strain evidence="4">Liverpool</strain>
    </source>
</reference>
<dbReference type="OMA" id="YAPARYY"/>
<dbReference type="eggNOG" id="ENOG502QYRX">
    <property type="taxonomic scope" value="Eukaryota"/>
</dbReference>
<keyword evidence="2" id="KW-0732">Signal</keyword>
<dbReference type="OrthoDB" id="331181at2759"/>
<dbReference type="AlphaFoldDB" id="F0VD66"/>
<feature type="region of interest" description="Disordered" evidence="1">
    <location>
        <begin position="105"/>
        <end position="133"/>
    </location>
</feature>
<reference evidence="3" key="2">
    <citation type="submission" date="2011-03" db="EMBL/GenBank/DDBJ databases">
        <title>Comparative genomics and transcriptomics of Neospora caninum and Toxoplasma gondii.</title>
        <authorList>
            <person name="Reid A.J."/>
            <person name="Sohal A."/>
            <person name="Harris D."/>
            <person name="Quail M."/>
            <person name="Sanders M."/>
            <person name="Berriman M."/>
            <person name="Wastling J.M."/>
            <person name="Pain A."/>
        </authorList>
    </citation>
    <scope>NUCLEOTIDE SEQUENCE</scope>
    <source>
        <strain evidence="3">Liverpool</strain>
    </source>
</reference>
<dbReference type="Proteomes" id="UP000007494">
    <property type="component" value="Chromosome V"/>
</dbReference>
<dbReference type="GeneID" id="13443891"/>
<dbReference type="EMBL" id="LN714479">
    <property type="protein sequence ID" value="CEL65531.1"/>
    <property type="molecule type" value="Genomic_DNA"/>
</dbReference>
<name>F0VD66_NEOCL</name>
<keyword evidence="5" id="KW-1185">Reference proteome</keyword>
<proteinExistence type="predicted"/>
<feature type="chain" id="PRO_5007655041" evidence="2">
    <location>
        <begin position="25"/>
        <end position="230"/>
    </location>
</feature>
<feature type="signal peptide" evidence="2">
    <location>
        <begin position="1"/>
        <end position="24"/>
    </location>
</feature>
<sequence>MKISRVLCSIAVVASTQLLSWAQADDQVVSADQFTPSEEVQTNSASDEGKHEFVEDGDTTRVMSHHRRYPYSVPYVLPSPFYYPSSYYYAAPHYYPRYLEEQNASKEDGGHAVDDRQEEISTGEPAAEERDLSHRGRYSPVSYSYYYAPARYYAPVQYVPSSYPRYLKTARRAAVVDKNAAAQSKLWAASRKVRNMGHRRYGYYHVPISPYYGSYYGYRNPPYGYVRYSY</sequence>
<gene>
    <name evidence="4" type="ORF">BN1204_013750</name>
    <name evidence="3" type="ORF">NCLIV_013750</name>
</gene>
<evidence type="ECO:0000256" key="2">
    <source>
        <dbReference type="SAM" id="SignalP"/>
    </source>
</evidence>
<evidence type="ECO:0000313" key="3">
    <source>
        <dbReference type="EMBL" id="CBZ51581.1"/>
    </source>
</evidence>
<organism evidence="3 5">
    <name type="scientific">Neospora caninum (strain Liverpool)</name>
    <dbReference type="NCBI Taxonomy" id="572307"/>
    <lineage>
        <taxon>Eukaryota</taxon>
        <taxon>Sar</taxon>
        <taxon>Alveolata</taxon>
        <taxon>Apicomplexa</taxon>
        <taxon>Conoidasida</taxon>
        <taxon>Coccidia</taxon>
        <taxon>Eucoccidiorida</taxon>
        <taxon>Eimeriorina</taxon>
        <taxon>Sarcocystidae</taxon>
        <taxon>Neospora</taxon>
    </lineage>
</organism>
<dbReference type="RefSeq" id="XP_003881614.1">
    <property type="nucleotide sequence ID" value="XM_003881565.1"/>
</dbReference>
<feature type="compositionally biased region" description="Basic and acidic residues" evidence="1">
    <location>
        <begin position="105"/>
        <end position="119"/>
    </location>
</feature>
<evidence type="ECO:0000313" key="4">
    <source>
        <dbReference type="EMBL" id="CEL65531.1"/>
    </source>
</evidence>
<evidence type="ECO:0000313" key="5">
    <source>
        <dbReference type="Proteomes" id="UP000007494"/>
    </source>
</evidence>
<dbReference type="VEuPathDB" id="ToxoDB:NCLIV_013750"/>
<reference evidence="5" key="3">
    <citation type="journal article" date="2012" name="PLoS Pathog.">
        <title>Comparative genomics of the apicomplexan parasites Toxoplasma gondii and Neospora caninum: Coccidia differing in host range and transmission strategy.</title>
        <authorList>
            <person name="Reid A.J."/>
            <person name="Vermont S.J."/>
            <person name="Cotton J.A."/>
            <person name="Harris D."/>
            <person name="Hill-Cawthorne G.A."/>
            <person name="Konen-Waisman S."/>
            <person name="Latham S.M."/>
            <person name="Mourier T."/>
            <person name="Norton R."/>
            <person name="Quail M.A."/>
            <person name="Sanders M."/>
            <person name="Shanmugam D."/>
            <person name="Sohal A."/>
            <person name="Wasmuth J.D."/>
            <person name="Brunk B."/>
            <person name="Grigg M.E."/>
            <person name="Howard J.C."/>
            <person name="Parkinson J."/>
            <person name="Roos D.S."/>
            <person name="Trees A.J."/>
            <person name="Berriman M."/>
            <person name="Pain A."/>
            <person name="Wastling J.M."/>
        </authorList>
    </citation>
    <scope>NUCLEOTIDE SEQUENCE [LARGE SCALE GENOMIC DNA]</scope>
    <source>
        <strain evidence="5">Liverpool</strain>
    </source>
</reference>
<evidence type="ECO:0000256" key="1">
    <source>
        <dbReference type="SAM" id="MobiDB-lite"/>
    </source>
</evidence>